<evidence type="ECO:0000259" key="15">
    <source>
        <dbReference type="PROSITE" id="PS51294"/>
    </source>
</evidence>
<dbReference type="Gene3D" id="3.30.60.90">
    <property type="match status" value="1"/>
</dbReference>
<dbReference type="FunFam" id="3.30.60.90:FF:000013">
    <property type="entry name" value="Transcriptional adapter"/>
    <property type="match status" value="1"/>
</dbReference>
<dbReference type="Pfam" id="PF00249">
    <property type="entry name" value="Myb_DNA-binding"/>
    <property type="match status" value="1"/>
</dbReference>
<dbReference type="InterPro" id="IPR017884">
    <property type="entry name" value="SANT_dom"/>
</dbReference>
<dbReference type="ExpressionAtlas" id="A0A317YK12">
    <property type="expression patterns" value="baseline and differential"/>
</dbReference>
<dbReference type="AlphaFoldDB" id="A0A317YK12"/>
<dbReference type="InterPro" id="IPR041983">
    <property type="entry name" value="ADA2-like_ZZ"/>
</dbReference>
<proteinExistence type="predicted"/>
<accession>A0A317YK12</accession>
<feature type="coiled-coil region" evidence="10">
    <location>
        <begin position="136"/>
        <end position="215"/>
    </location>
</feature>
<evidence type="ECO:0000256" key="11">
    <source>
        <dbReference type="SAM" id="MobiDB-lite"/>
    </source>
</evidence>
<dbReference type="InterPro" id="IPR009057">
    <property type="entry name" value="Homeodomain-like_sf"/>
</dbReference>
<keyword evidence="8" id="KW-0539">Nucleus</keyword>
<protein>
    <submittedName>
        <fullName evidence="16">Transcriptional adapter ADA2</fullName>
    </submittedName>
</protein>
<dbReference type="InterPro" id="IPR036388">
    <property type="entry name" value="WH-like_DNA-bd_sf"/>
</dbReference>
<dbReference type="Pfam" id="PF22941">
    <property type="entry name" value="TADA2A-like_3rd"/>
    <property type="match status" value="1"/>
</dbReference>
<feature type="domain" description="ZZ-type" evidence="13">
    <location>
        <begin position="341"/>
        <end position="397"/>
    </location>
</feature>
<keyword evidence="5" id="KW-0805">Transcription regulation</keyword>
<dbReference type="SMART" id="SM00291">
    <property type="entry name" value="ZnF_ZZ"/>
    <property type="match status" value="1"/>
</dbReference>
<evidence type="ECO:0000256" key="7">
    <source>
        <dbReference type="ARBA" id="ARBA00023163"/>
    </source>
</evidence>
<feature type="domain" description="HTH myb-type" evidence="15">
    <location>
        <begin position="404"/>
        <end position="451"/>
    </location>
</feature>
<evidence type="ECO:0000259" key="14">
    <source>
        <dbReference type="PROSITE" id="PS51293"/>
    </source>
</evidence>
<keyword evidence="2" id="KW-0479">Metal-binding</keyword>
<organism evidence="16">
    <name type="scientific">Zea mays</name>
    <name type="common">Maize</name>
    <dbReference type="NCBI Taxonomy" id="4577"/>
    <lineage>
        <taxon>Eukaryota</taxon>
        <taxon>Viridiplantae</taxon>
        <taxon>Streptophyta</taxon>
        <taxon>Embryophyta</taxon>
        <taxon>Tracheophyta</taxon>
        <taxon>Spermatophyta</taxon>
        <taxon>Magnoliopsida</taxon>
        <taxon>Liliopsida</taxon>
        <taxon>Poales</taxon>
        <taxon>Poaceae</taxon>
        <taxon>PACMAD clade</taxon>
        <taxon>Panicoideae</taxon>
        <taxon>Andropogonodae</taxon>
        <taxon>Andropogoneae</taxon>
        <taxon>Tripsacinae</taxon>
        <taxon>Zea</taxon>
    </lineage>
</organism>
<dbReference type="PANTHER" id="PTHR12374">
    <property type="entry name" value="TRANSCRIPTIONAL ADAPTOR 2 ADA2 -RELATED"/>
    <property type="match status" value="1"/>
</dbReference>
<dbReference type="InterPro" id="IPR017930">
    <property type="entry name" value="Myb_dom"/>
</dbReference>
<keyword evidence="6" id="KW-0238">DNA-binding</keyword>
<dbReference type="InterPro" id="IPR001005">
    <property type="entry name" value="SANT/Myb"/>
</dbReference>
<dbReference type="InterPro" id="IPR000433">
    <property type="entry name" value="Znf_ZZ"/>
</dbReference>
<dbReference type="GO" id="GO:0003713">
    <property type="term" value="F:transcription coactivator activity"/>
    <property type="evidence" value="ECO:0007669"/>
    <property type="project" value="UniProtKB-ARBA"/>
</dbReference>
<dbReference type="FunFam" id="1.10.10.60:FF:000115">
    <property type="entry name" value="Transcriptional adapter 2"/>
    <property type="match status" value="1"/>
</dbReference>
<dbReference type="PROSITE" id="PS50135">
    <property type="entry name" value="ZF_ZZ_2"/>
    <property type="match status" value="1"/>
</dbReference>
<dbReference type="SMART" id="SM00717">
    <property type="entry name" value="SANT"/>
    <property type="match status" value="1"/>
</dbReference>
<evidence type="ECO:0000256" key="1">
    <source>
        <dbReference type="ARBA" id="ARBA00004123"/>
    </source>
</evidence>
<dbReference type="PROSITE" id="PS50090">
    <property type="entry name" value="MYB_LIKE"/>
    <property type="match status" value="1"/>
</dbReference>
<dbReference type="Gene3D" id="1.10.10.10">
    <property type="entry name" value="Winged helix-like DNA-binding domain superfamily/Winged helix DNA-binding domain"/>
    <property type="match status" value="1"/>
</dbReference>
<dbReference type="CDD" id="cd00167">
    <property type="entry name" value="SANT"/>
    <property type="match status" value="1"/>
</dbReference>
<evidence type="ECO:0000313" key="16">
    <source>
        <dbReference type="EMBL" id="PWZ58012.1"/>
    </source>
</evidence>
<feature type="region of interest" description="Disordered" evidence="11">
    <location>
        <begin position="57"/>
        <end position="85"/>
    </location>
</feature>
<evidence type="ECO:0000256" key="6">
    <source>
        <dbReference type="ARBA" id="ARBA00023125"/>
    </source>
</evidence>
<dbReference type="Proteomes" id="UP000251960">
    <property type="component" value="Chromosome 1"/>
</dbReference>
<dbReference type="GO" id="GO:0003677">
    <property type="term" value="F:DNA binding"/>
    <property type="evidence" value="ECO:0007669"/>
    <property type="project" value="UniProtKB-KW"/>
</dbReference>
<dbReference type="InterPro" id="IPR043145">
    <property type="entry name" value="Znf_ZZ_sf"/>
</dbReference>
<dbReference type="EMBL" id="NCVQ01000001">
    <property type="protein sequence ID" value="PWZ58012.1"/>
    <property type="molecule type" value="Genomic_DNA"/>
</dbReference>
<evidence type="ECO:0000256" key="9">
    <source>
        <dbReference type="PROSITE-ProRule" id="PRU00228"/>
    </source>
</evidence>
<dbReference type="InterPro" id="IPR055141">
    <property type="entry name" value="TADA2A_B-like_dom"/>
</dbReference>
<feature type="domain" description="SANT" evidence="14">
    <location>
        <begin position="399"/>
        <end position="451"/>
    </location>
</feature>
<sequence>MKKAPSAAAATPGGAHGSSRALVVAGRSGRDLLGAKPQPQAHGNLGSVLRRLISMDKKPPKNQLPVPPAAASAAKNNGGGKLPGLSRKLFQKASSTAAAAPRKTKALTEVKNSGNNANTRTLAMVLRTERELLAQTKAQEDEIAALRLQLENKDREVERLKDLCLRQREEIRTLKDAVLFPDAEPEPDRRLRDEISTLTDQIQCLAQELTQVKAEKHSTRSCFDEDGYCSSPRTPGFNEETAFSLECSIGEAETPNYGSPDEMFSKDLNPCLTPCIAKSKSDVSAQFQSSSRFTKVSVYVDSGIHDSTYAMSKRRRVASGGDATDSVSAGIGGAGEGGGKKALYHCNYCNKDISGKIRIKCSKCPDFDLCVECFSVGAEVTPHRSNHPYKVMDNLSFPLICPDWNADEEILLLEGIEMYGLGNWLEVAEHVGTKSKLQCIDHYTTAYMNSPCYPLPDMSHVNGKNRKELLAMAKVQGESKKGFNEAFYQLLILHRVEDALGEGLAGRSPSHIAVGANKKASNVGHIKDGSNVSKVEDGHVDRSVGVKKPRYSADEGPSLTELSGYNAKRHEFDPEYDNDAEQALAEMEFKETDSETDRELKLRVLRIYLSRLDERKRRKEFILERNLLFPNPLEKDLTNEDREVYHRYKVFMRFLSKEEHEALVRSVIEERKIRRRIQELQKMNRPMKIESEGNLDPKKGGVGLDSPKTTGLTSVKQWDDWDIVGLPGAELLSASEKLLCCQNRLLPSHYLRMQEVLMQEIFKGSVLKKEDAHVLFKVDPTKVDSVYDMKHNKAFQPSCKIIALRRMCSLW</sequence>
<keyword evidence="4" id="KW-0862">Zinc</keyword>
<dbReference type="PANTHER" id="PTHR12374:SF20">
    <property type="entry name" value="TRANSCRIPTIONAL ADAPTER 2-ALPHA"/>
    <property type="match status" value="1"/>
</dbReference>
<dbReference type="GO" id="GO:0008270">
    <property type="term" value="F:zinc ion binding"/>
    <property type="evidence" value="ECO:0007669"/>
    <property type="project" value="UniProtKB-KW"/>
</dbReference>
<dbReference type="Pfam" id="PF25299">
    <property type="entry name" value="ZZ_ADA2"/>
    <property type="match status" value="1"/>
</dbReference>
<dbReference type="CDD" id="cd02335">
    <property type="entry name" value="ZZ_ADA2"/>
    <property type="match status" value="1"/>
</dbReference>
<dbReference type="FunFam" id="1.10.10.10:FF:000087">
    <property type="entry name" value="Transcriptional adapter 2"/>
    <property type="match status" value="1"/>
</dbReference>
<dbReference type="Gene3D" id="1.10.10.60">
    <property type="entry name" value="Homeodomain-like"/>
    <property type="match status" value="1"/>
</dbReference>
<keyword evidence="7" id="KW-0804">Transcription</keyword>
<dbReference type="PROSITE" id="PS51293">
    <property type="entry name" value="SANT"/>
    <property type="match status" value="1"/>
</dbReference>
<evidence type="ECO:0000259" key="13">
    <source>
        <dbReference type="PROSITE" id="PS50135"/>
    </source>
</evidence>
<reference evidence="16" key="1">
    <citation type="journal article" date="2018" name="Nat. Genet.">
        <title>Extensive intraspecific gene order and gene structural variations between Mo17 and other maize genomes.</title>
        <authorList>
            <person name="Sun S."/>
            <person name="Zhou Y."/>
            <person name="Chen J."/>
            <person name="Shi J."/>
            <person name="Zhao H."/>
            <person name="Zhao H."/>
            <person name="Song W."/>
            <person name="Zhang M."/>
            <person name="Cui Y."/>
            <person name="Dong X."/>
            <person name="Liu H."/>
            <person name="Ma X."/>
            <person name="Jiao Y."/>
            <person name="Wang B."/>
            <person name="Wei X."/>
            <person name="Stein J.C."/>
            <person name="Glaubitz J.C."/>
            <person name="Lu F."/>
            <person name="Yu G."/>
            <person name="Liang C."/>
            <person name="Fengler K."/>
            <person name="Li B."/>
            <person name="Rafalski A."/>
            <person name="Schnable P.S."/>
            <person name="Ware D.H."/>
            <person name="Buckler E.S."/>
            <person name="Lai J."/>
        </authorList>
    </citation>
    <scope>NUCLEOTIDE SEQUENCE [LARGE SCALE GENOMIC DNA]</scope>
    <source>
        <tissue evidence="16">Seedling</tissue>
    </source>
</reference>
<feature type="domain" description="Myb-like" evidence="12">
    <location>
        <begin position="404"/>
        <end position="447"/>
    </location>
</feature>
<evidence type="ECO:0000256" key="5">
    <source>
        <dbReference type="ARBA" id="ARBA00023015"/>
    </source>
</evidence>
<evidence type="ECO:0000259" key="12">
    <source>
        <dbReference type="PROSITE" id="PS50090"/>
    </source>
</evidence>
<evidence type="ECO:0000256" key="10">
    <source>
        <dbReference type="SAM" id="Coils"/>
    </source>
</evidence>
<dbReference type="PROSITE" id="PS51294">
    <property type="entry name" value="HTH_MYB"/>
    <property type="match status" value="1"/>
</dbReference>
<feature type="region of interest" description="Disordered" evidence="11">
    <location>
        <begin position="1"/>
        <end position="20"/>
    </location>
</feature>
<evidence type="ECO:0000256" key="8">
    <source>
        <dbReference type="ARBA" id="ARBA00023242"/>
    </source>
</evidence>
<dbReference type="GO" id="GO:0005634">
    <property type="term" value="C:nucleus"/>
    <property type="evidence" value="ECO:0007669"/>
    <property type="project" value="UniProtKB-SubCell"/>
</dbReference>
<evidence type="ECO:0000256" key="4">
    <source>
        <dbReference type="ARBA" id="ARBA00022833"/>
    </source>
</evidence>
<gene>
    <name evidence="16" type="primary">ADA2_1</name>
    <name evidence="16" type="ORF">Zm00014a_022494</name>
</gene>
<dbReference type="SUPFAM" id="SSF57850">
    <property type="entry name" value="RING/U-box"/>
    <property type="match status" value="1"/>
</dbReference>
<keyword evidence="10" id="KW-0175">Coiled coil</keyword>
<name>A0A317YK12_MAIZE</name>
<evidence type="ECO:0000256" key="2">
    <source>
        <dbReference type="ARBA" id="ARBA00022723"/>
    </source>
</evidence>
<feature type="compositionally biased region" description="Low complexity" evidence="11">
    <location>
        <begin position="1"/>
        <end position="19"/>
    </location>
</feature>
<dbReference type="PROSITE" id="PS01357">
    <property type="entry name" value="ZF_ZZ_1"/>
    <property type="match status" value="1"/>
</dbReference>
<comment type="subcellular location">
    <subcellularLocation>
        <location evidence="1">Nucleus</location>
    </subcellularLocation>
</comment>
<keyword evidence="3 9" id="KW-0863">Zinc-finger</keyword>
<evidence type="ECO:0000256" key="3">
    <source>
        <dbReference type="ARBA" id="ARBA00022771"/>
    </source>
</evidence>
<comment type="caution">
    <text evidence="16">The sequence shown here is derived from an EMBL/GenBank/DDBJ whole genome shotgun (WGS) entry which is preliminary data.</text>
</comment>
<dbReference type="SUPFAM" id="SSF46689">
    <property type="entry name" value="Homeodomain-like"/>
    <property type="match status" value="2"/>
</dbReference>